<gene>
    <name evidence="2" type="ORF">M8C21_004191</name>
</gene>
<keyword evidence="3" id="KW-1185">Reference proteome</keyword>
<dbReference type="AlphaFoldDB" id="A0AAD5D6G0"/>
<feature type="region of interest" description="Disordered" evidence="1">
    <location>
        <begin position="1"/>
        <end position="35"/>
    </location>
</feature>
<sequence>MREEKEKRKERGERKGGALAVSPVFRPSPPSLPSSSTTLLLSSTVPSIRGAVPSPIVPSITYRSAAAAPDCLIGKFLPPPPPYYYTKEANIGSSKQTVDGRLRFNLLVQECFITRLSYKLSLLLARTQELTDD</sequence>
<dbReference type="Proteomes" id="UP001206925">
    <property type="component" value="Unassembled WGS sequence"/>
</dbReference>
<evidence type="ECO:0000313" key="2">
    <source>
        <dbReference type="EMBL" id="KAI7754728.1"/>
    </source>
</evidence>
<evidence type="ECO:0000313" key="3">
    <source>
        <dbReference type="Proteomes" id="UP001206925"/>
    </source>
</evidence>
<feature type="compositionally biased region" description="Basic and acidic residues" evidence="1">
    <location>
        <begin position="1"/>
        <end position="16"/>
    </location>
</feature>
<accession>A0AAD5D6G0</accession>
<protein>
    <submittedName>
        <fullName evidence="2">Uncharacterized protein</fullName>
    </submittedName>
</protein>
<comment type="caution">
    <text evidence="2">The sequence shown here is derived from an EMBL/GenBank/DDBJ whole genome shotgun (WGS) entry which is preliminary data.</text>
</comment>
<evidence type="ECO:0000256" key="1">
    <source>
        <dbReference type="SAM" id="MobiDB-lite"/>
    </source>
</evidence>
<proteinExistence type="predicted"/>
<organism evidence="2 3">
    <name type="scientific">Ambrosia artemisiifolia</name>
    <name type="common">Common ragweed</name>
    <dbReference type="NCBI Taxonomy" id="4212"/>
    <lineage>
        <taxon>Eukaryota</taxon>
        <taxon>Viridiplantae</taxon>
        <taxon>Streptophyta</taxon>
        <taxon>Embryophyta</taxon>
        <taxon>Tracheophyta</taxon>
        <taxon>Spermatophyta</taxon>
        <taxon>Magnoliopsida</taxon>
        <taxon>eudicotyledons</taxon>
        <taxon>Gunneridae</taxon>
        <taxon>Pentapetalae</taxon>
        <taxon>asterids</taxon>
        <taxon>campanulids</taxon>
        <taxon>Asterales</taxon>
        <taxon>Asteraceae</taxon>
        <taxon>Asteroideae</taxon>
        <taxon>Heliantheae alliance</taxon>
        <taxon>Heliantheae</taxon>
        <taxon>Ambrosia</taxon>
    </lineage>
</organism>
<dbReference type="EMBL" id="JAMZMK010002649">
    <property type="protein sequence ID" value="KAI7754728.1"/>
    <property type="molecule type" value="Genomic_DNA"/>
</dbReference>
<name>A0AAD5D6G0_AMBAR</name>
<reference evidence="2" key="1">
    <citation type="submission" date="2022-06" db="EMBL/GenBank/DDBJ databases">
        <title>Uncovering the hologenomic basis of an extraordinary plant invasion.</title>
        <authorList>
            <person name="Bieker V.C."/>
            <person name="Martin M.D."/>
            <person name="Gilbert T."/>
            <person name="Hodgins K."/>
            <person name="Battlay P."/>
            <person name="Petersen B."/>
            <person name="Wilson J."/>
        </authorList>
    </citation>
    <scope>NUCLEOTIDE SEQUENCE</scope>
    <source>
        <strain evidence="2">AA19_3_7</strain>
        <tissue evidence="2">Leaf</tissue>
    </source>
</reference>